<reference evidence="1" key="1">
    <citation type="submission" date="2022-11" db="EMBL/GenBank/DDBJ databases">
        <title>Genome Sequence of Boeremia exigua.</title>
        <authorList>
            <person name="Buettner E."/>
        </authorList>
    </citation>
    <scope>NUCLEOTIDE SEQUENCE</scope>
    <source>
        <strain evidence="1">CU02</strain>
    </source>
</reference>
<evidence type="ECO:0000313" key="2">
    <source>
        <dbReference type="Proteomes" id="UP001153331"/>
    </source>
</evidence>
<comment type="caution">
    <text evidence="1">The sequence shown here is derived from an EMBL/GenBank/DDBJ whole genome shotgun (WGS) entry which is preliminary data.</text>
</comment>
<protein>
    <submittedName>
        <fullName evidence="1">Uncharacterized protein</fullName>
    </submittedName>
</protein>
<organism evidence="1 2">
    <name type="scientific">Boeremia exigua</name>
    <dbReference type="NCBI Taxonomy" id="749465"/>
    <lineage>
        <taxon>Eukaryota</taxon>
        <taxon>Fungi</taxon>
        <taxon>Dikarya</taxon>
        <taxon>Ascomycota</taxon>
        <taxon>Pezizomycotina</taxon>
        <taxon>Dothideomycetes</taxon>
        <taxon>Pleosporomycetidae</taxon>
        <taxon>Pleosporales</taxon>
        <taxon>Pleosporineae</taxon>
        <taxon>Didymellaceae</taxon>
        <taxon>Boeremia</taxon>
    </lineage>
</organism>
<dbReference type="EMBL" id="JAPHNI010000324">
    <property type="protein sequence ID" value="KAJ8112445.1"/>
    <property type="molecule type" value="Genomic_DNA"/>
</dbReference>
<sequence>MDEHLRILEQEYCPPIDPALVAAFYSDFAHAPNALEQVRELLDTFKASAIAEQATDFDASGSGGGLVRHSPDKHSSDVDSNADTWATRTTLTDATHLSNEFAALSVDGRSPEGSEESWDGGYYRDTGQFDTRTKEQLLADTFPNLRPELVAYTLKKCNDDFSKATDELLNHAYFEDARTSPSEESAPVAKGIDAFFEGHHVPAKNKKSKGKKKQRVSLYDVSSATSSGTDLSAPATPNHWQNSSRDVDFITARTKLPAKAVSSLYHERGASLSATILAFVNKDMKAHEGQEPEAGFVEDAVALNADFPSIGLNQSVALIRLADGSPDKARDMAKALTEQPASETGGKGGIKLDLRYTPVKIEDDEPLVNGLPDLPSSIRPHTTASVALRRNEAFEKAAAAHRRGGHMKAAAGYYAQEGRNFNANMKVMSQADADALVTQQSSSTILDLHGVTVADATRIARQRTQMWWNSLGEQRIAEYGGARGGVGSYRIVVGLGRHSADGRGKLGPAVVKALVKEGWKVEVGSGELLHAAQNRAYGRFATHEKTKLRNDAALPEALSVSDLPALASPLTINLRSSLCRSPSHHLMPARPGPQRTTARREEVLAHCVAHLFTPVEYVGFRNQNARFPLGDPRRRAVVS</sequence>
<gene>
    <name evidence="1" type="ORF">OPT61_g5183</name>
</gene>
<dbReference type="Proteomes" id="UP001153331">
    <property type="component" value="Unassembled WGS sequence"/>
</dbReference>
<evidence type="ECO:0000313" key="1">
    <source>
        <dbReference type="EMBL" id="KAJ8112445.1"/>
    </source>
</evidence>
<keyword evidence="2" id="KW-1185">Reference proteome</keyword>
<proteinExistence type="predicted"/>
<name>A0ACC2IBB2_9PLEO</name>
<accession>A0ACC2IBB2</accession>